<proteinExistence type="predicted"/>
<feature type="compositionally biased region" description="Acidic residues" evidence="1">
    <location>
        <begin position="347"/>
        <end position="362"/>
    </location>
</feature>
<dbReference type="EMBL" id="MSFL01000008">
    <property type="protein sequence ID" value="PWY85964.1"/>
    <property type="molecule type" value="Genomic_DNA"/>
</dbReference>
<evidence type="ECO:0000256" key="1">
    <source>
        <dbReference type="SAM" id="MobiDB-lite"/>
    </source>
</evidence>
<feature type="compositionally biased region" description="Low complexity" evidence="1">
    <location>
        <begin position="81"/>
        <end position="93"/>
    </location>
</feature>
<feature type="region of interest" description="Disordered" evidence="1">
    <location>
        <begin position="55"/>
        <end position="154"/>
    </location>
</feature>
<evidence type="ECO:0000313" key="3">
    <source>
        <dbReference type="EMBL" id="PWY85964.1"/>
    </source>
</evidence>
<comment type="caution">
    <text evidence="3">The sequence shown here is derived from an EMBL/GenBank/DDBJ whole genome shotgun (WGS) entry which is preliminary data.</text>
</comment>
<feature type="compositionally biased region" description="Acidic residues" evidence="1">
    <location>
        <begin position="406"/>
        <end position="418"/>
    </location>
</feature>
<organism evidence="3 4">
    <name type="scientific">Aspergillus heteromorphus CBS 117.55</name>
    <dbReference type="NCBI Taxonomy" id="1448321"/>
    <lineage>
        <taxon>Eukaryota</taxon>
        <taxon>Fungi</taxon>
        <taxon>Dikarya</taxon>
        <taxon>Ascomycota</taxon>
        <taxon>Pezizomycotina</taxon>
        <taxon>Eurotiomycetes</taxon>
        <taxon>Eurotiomycetidae</taxon>
        <taxon>Eurotiales</taxon>
        <taxon>Aspergillaceae</taxon>
        <taxon>Aspergillus</taxon>
        <taxon>Aspergillus subgen. Circumdati</taxon>
    </lineage>
</organism>
<keyword evidence="4" id="KW-1185">Reference proteome</keyword>
<dbReference type="OrthoDB" id="5416097at2759"/>
<dbReference type="Pfam" id="PF13391">
    <property type="entry name" value="HNH_2"/>
    <property type="match status" value="1"/>
</dbReference>
<feature type="domain" description="HNH nuclease" evidence="2">
    <location>
        <begin position="164"/>
        <end position="247"/>
    </location>
</feature>
<accession>A0A317WHK3</accession>
<reference evidence="3 4" key="1">
    <citation type="submission" date="2016-12" db="EMBL/GenBank/DDBJ databases">
        <title>The genomes of Aspergillus section Nigri reveals drivers in fungal speciation.</title>
        <authorList>
            <consortium name="DOE Joint Genome Institute"/>
            <person name="Vesth T.C."/>
            <person name="Nybo J."/>
            <person name="Theobald S."/>
            <person name="Brandl J."/>
            <person name="Frisvad J.C."/>
            <person name="Nielsen K.F."/>
            <person name="Lyhne E.K."/>
            <person name="Kogle M.E."/>
            <person name="Kuo A."/>
            <person name="Riley R."/>
            <person name="Clum A."/>
            <person name="Nolan M."/>
            <person name="Lipzen A."/>
            <person name="Salamov A."/>
            <person name="Henrissat B."/>
            <person name="Wiebenga A."/>
            <person name="De Vries R.P."/>
            <person name="Grigoriev I.V."/>
            <person name="Mortensen U.H."/>
            <person name="Andersen M.R."/>
            <person name="Baker S.E."/>
        </authorList>
    </citation>
    <scope>NUCLEOTIDE SEQUENCE [LARGE SCALE GENOMIC DNA]</scope>
    <source>
        <strain evidence="3 4">CBS 117.55</strain>
    </source>
</reference>
<feature type="region of interest" description="Disordered" evidence="1">
    <location>
        <begin position="340"/>
        <end position="418"/>
    </location>
</feature>
<protein>
    <recommendedName>
        <fullName evidence="2">HNH nuclease domain-containing protein</fullName>
    </recommendedName>
</protein>
<dbReference type="InterPro" id="IPR003615">
    <property type="entry name" value="HNH_nuc"/>
</dbReference>
<dbReference type="AlphaFoldDB" id="A0A317WHK3"/>
<gene>
    <name evidence="3" type="ORF">BO70DRAFT_360784</name>
</gene>
<evidence type="ECO:0000313" key="4">
    <source>
        <dbReference type="Proteomes" id="UP000247233"/>
    </source>
</evidence>
<sequence>MVRACLWLSDIENLRALHALLDGSIDVLLDRLCMKESTNIVGKWSQLDKKINSQVASPVAVRGTPTPSPLSRVPGKESPRLESSPVPLSSPLPGMGSAPVASLPVTKSATPTPAPVRLRLDIPSSPTIERLSKKHPLSSPVTPGTKRRRSTAVTQQCKDRDGMCIITSTPAELIDVCHLYPALMGNRDSPGVIGFWRTIRLFWTKEKVDSWYNAIFGDGADTEKIENMICMNSFAHRLHGKSFFAFEPLDRDPNGKWLTLRFWWLKQQQAPKDVSIGEIPDFPDNEDPTKYGVNLWDMISHRRIISGDTFTLKTPDPVNLPLPDTRIMSLQWHMNRVAAMAAAAEPQDPDDYSDDDDDDDGLDYFARPYEMDTSSLLLPSQSSFTSVTDTCRPGDERAVSTHEVTLEEEEEEEEEQEE</sequence>
<name>A0A317WHK3_9EURO</name>
<dbReference type="RefSeq" id="XP_025400516.1">
    <property type="nucleotide sequence ID" value="XM_025542873.1"/>
</dbReference>
<dbReference type="GeneID" id="37065110"/>
<dbReference type="VEuPathDB" id="FungiDB:BO70DRAFT_360784"/>
<feature type="compositionally biased region" description="Polar residues" evidence="1">
    <location>
        <begin position="372"/>
        <end position="389"/>
    </location>
</feature>
<dbReference type="Proteomes" id="UP000247233">
    <property type="component" value="Unassembled WGS sequence"/>
</dbReference>
<evidence type="ECO:0000259" key="2">
    <source>
        <dbReference type="Pfam" id="PF13391"/>
    </source>
</evidence>